<dbReference type="RefSeq" id="WP_152708718.1">
    <property type="nucleotide sequence ID" value="NZ_VOSJ01000001.1"/>
</dbReference>
<evidence type="ECO:0000313" key="3">
    <source>
        <dbReference type="EMBL" id="MPR23821.1"/>
    </source>
</evidence>
<feature type="compositionally biased region" description="Acidic residues" evidence="1">
    <location>
        <begin position="476"/>
        <end position="486"/>
    </location>
</feature>
<feature type="transmembrane region" description="Helical" evidence="2">
    <location>
        <begin position="108"/>
        <end position="127"/>
    </location>
</feature>
<reference evidence="3 4" key="1">
    <citation type="journal article" date="2019" name="Syst. Appl. Microbiol.">
        <title>Microvirga tunisiensis sp. nov., a root nodule symbiotic bacterium isolated from Lupinus micranthus and L. luteus grown in Northern Tunisia.</title>
        <authorList>
            <person name="Msaddak A."/>
            <person name="Rejili M."/>
            <person name="Duran D."/>
            <person name="Mars M."/>
            <person name="Palacios J.M."/>
            <person name="Ruiz-Argueso T."/>
            <person name="Rey L."/>
            <person name="Imperial J."/>
        </authorList>
    </citation>
    <scope>NUCLEOTIDE SEQUENCE [LARGE SCALE GENOMIC DNA]</scope>
    <source>
        <strain evidence="3 4">Lmie10</strain>
    </source>
</reference>
<dbReference type="AlphaFoldDB" id="A0A5N7MA79"/>
<feature type="transmembrane region" description="Helical" evidence="2">
    <location>
        <begin position="63"/>
        <end position="88"/>
    </location>
</feature>
<keyword evidence="2" id="KW-0812">Transmembrane</keyword>
<name>A0A5N7MA79_9HYPH</name>
<comment type="caution">
    <text evidence="3">The sequence shown here is derived from an EMBL/GenBank/DDBJ whole genome shotgun (WGS) entry which is preliminary data.</text>
</comment>
<organism evidence="3 4">
    <name type="scientific">Microvirga tunisiensis</name>
    <dbReference type="NCBI Taxonomy" id="2108360"/>
    <lineage>
        <taxon>Bacteria</taxon>
        <taxon>Pseudomonadati</taxon>
        <taxon>Pseudomonadota</taxon>
        <taxon>Alphaproteobacteria</taxon>
        <taxon>Hyphomicrobiales</taxon>
        <taxon>Methylobacteriaceae</taxon>
        <taxon>Microvirga</taxon>
    </lineage>
</organism>
<keyword evidence="2" id="KW-0472">Membrane</keyword>
<proteinExistence type="predicted"/>
<sequence>MSSLRAALPISALPFWESHRGVYISTGVGGTAFVSVYLLSGSWFASVLALGLAIRISLVGKPLVLWGAAVSLNWLLLTWLVSGVNLIYPPDLVEIARSWSSDTPINGWVPGLTFVALLAWLGPARWGETRTKAWIGRHSLPNVALILIGLVALLMVGRLFLSDFGMLVRLGAGIGVFLMGWQWLNRLQTSMKKDLKQMVVDSSVDRSRSDVADARIASLTRAQAAAPQVNRSTGMVQASPLVAPAVPQVVSVFDPLMNGGGEDFTTSLTSEDVEAVNDNDDGETGEEIPLGRFHDTIDLDLVENLLAGSEDDDESYVLLRDARALLIERQRQQTAASVESDDADLVQEPEIVPIIPPESVAPVKVEVAETKAVEPVQQSLASVAPVVVTPSIPEISEDQEHRLRIRSEAVRLLELYKRILSSGSVEEKLTTDILPLITEEHEEVIATLEGGLDLNRSVKHLREGKPPEAAEQGSEATEDDVGQSSEEELYNAAAGAAIMPQHEIERRLGERGRELPEEDEINQLLKRLIKYNGTDEFFSYLDLHVRGLIARDASIEFDRVDFGLCKGLLGLASEDSLAKKGFGSIEAAANRLTFFLAHKVTASRFAKVKELAEVGFQNKTELKWAQGVRPYLETFFEAFPEHQDIGAGFASLLSEAEFRYDFAGTRDWVQEGLSGRSGLDQKAISIGRSRVLGSSLPGATQEALTQFINLQKPIDIIEFAMRQESMITRKDEGDHPLYPAYMALYCRAYQIVCQMKASLQGRPFLLDQLPEILKSRDEKLLGLFHKMERDGEMYETWVREQKDKIDNVASLEGTIGRLTEDLSNRNQELQVFKESKTGLRVDPLEEVARLIVEKKPMFKMVKDQGPIRLQANSSGHIISFVHGMSLNWKVENGGNGLASENGHFKVDLAALRASLRGKSGLDEAMPIRLRVVVVNGAVVGARPQNFAFTDKEVLQNPDIVMNRSEVDQDKNAKA</sequence>
<accession>A0A5N7MA79</accession>
<evidence type="ECO:0000256" key="2">
    <source>
        <dbReference type="SAM" id="Phobius"/>
    </source>
</evidence>
<keyword evidence="4" id="KW-1185">Reference proteome</keyword>
<evidence type="ECO:0000256" key="1">
    <source>
        <dbReference type="SAM" id="MobiDB-lite"/>
    </source>
</evidence>
<feature type="transmembrane region" description="Helical" evidence="2">
    <location>
        <begin position="139"/>
        <end position="160"/>
    </location>
</feature>
<feature type="region of interest" description="Disordered" evidence="1">
    <location>
        <begin position="463"/>
        <end position="486"/>
    </location>
</feature>
<evidence type="ECO:0000313" key="4">
    <source>
        <dbReference type="Proteomes" id="UP000403266"/>
    </source>
</evidence>
<gene>
    <name evidence="3" type="ORF">FS320_00945</name>
</gene>
<keyword evidence="2" id="KW-1133">Transmembrane helix</keyword>
<dbReference type="EMBL" id="VOSK01000001">
    <property type="protein sequence ID" value="MPR23821.1"/>
    <property type="molecule type" value="Genomic_DNA"/>
</dbReference>
<protein>
    <submittedName>
        <fullName evidence="3">Uncharacterized protein</fullName>
    </submittedName>
</protein>
<feature type="transmembrane region" description="Helical" evidence="2">
    <location>
        <begin position="36"/>
        <end position="56"/>
    </location>
</feature>
<dbReference type="Proteomes" id="UP000403266">
    <property type="component" value="Unassembled WGS sequence"/>
</dbReference>